<reference evidence="9" key="1">
    <citation type="submission" date="2019-06" db="EMBL/GenBank/DDBJ databases">
        <title>Sulfurimonas gotlandica sp. nov., a chemoautotrophic and psychrotolerant epsilonproteobacterium isolated from a pelagic redoxcline, and an emended description of the genus Sulfurimonas.</title>
        <authorList>
            <person name="Wang S."/>
            <person name="Jiang L."/>
            <person name="Shao Z."/>
        </authorList>
    </citation>
    <scope>NUCLEOTIDE SEQUENCE [LARGE SCALE GENOMIC DNA]</scope>
    <source>
        <strain evidence="9">1-1N</strain>
    </source>
</reference>
<dbReference type="InterPro" id="IPR013762">
    <property type="entry name" value="Integrase-like_cat_sf"/>
</dbReference>
<dbReference type="InterPro" id="IPR002104">
    <property type="entry name" value="Integrase_catalytic"/>
</dbReference>
<evidence type="ECO:0000313" key="8">
    <source>
        <dbReference type="EMBL" id="QFR42404.1"/>
    </source>
</evidence>
<dbReference type="GO" id="GO:0003677">
    <property type="term" value="F:DNA binding"/>
    <property type="evidence" value="ECO:0007669"/>
    <property type="project" value="UniProtKB-UniRule"/>
</dbReference>
<dbReference type="AlphaFoldDB" id="A0AAJ4A1X5"/>
<feature type="domain" description="Core-binding (CB)" evidence="7">
    <location>
        <begin position="85"/>
        <end position="161"/>
    </location>
</feature>
<dbReference type="CDD" id="cd00796">
    <property type="entry name" value="INT_Rci_Hp1_C"/>
    <property type="match status" value="1"/>
</dbReference>
<keyword evidence="4" id="KW-0233">DNA recombination</keyword>
<organism evidence="8 9">
    <name type="scientific">Sulfurimonas xiamenensis</name>
    <dbReference type="NCBI Taxonomy" id="2590021"/>
    <lineage>
        <taxon>Bacteria</taxon>
        <taxon>Pseudomonadati</taxon>
        <taxon>Campylobacterota</taxon>
        <taxon>Epsilonproteobacteria</taxon>
        <taxon>Campylobacterales</taxon>
        <taxon>Sulfurimonadaceae</taxon>
        <taxon>Sulfurimonas</taxon>
    </lineage>
</organism>
<dbReference type="PANTHER" id="PTHR30629:SF2">
    <property type="entry name" value="PROPHAGE INTEGRASE INTS-RELATED"/>
    <property type="match status" value="1"/>
</dbReference>
<dbReference type="KEGG" id="suln:FJR47_00090"/>
<dbReference type="PANTHER" id="PTHR30629">
    <property type="entry name" value="PROPHAGE INTEGRASE"/>
    <property type="match status" value="1"/>
</dbReference>
<evidence type="ECO:0000313" key="9">
    <source>
        <dbReference type="Proteomes" id="UP000326061"/>
    </source>
</evidence>
<gene>
    <name evidence="8" type="ORF">FJR47_00090</name>
</gene>
<dbReference type="InterPro" id="IPR011010">
    <property type="entry name" value="DNA_brk_join_enz"/>
</dbReference>
<keyword evidence="2" id="KW-0229">DNA integration</keyword>
<evidence type="ECO:0000256" key="4">
    <source>
        <dbReference type="ARBA" id="ARBA00023172"/>
    </source>
</evidence>
<dbReference type="InterPro" id="IPR010998">
    <property type="entry name" value="Integrase_recombinase_N"/>
</dbReference>
<name>A0AAJ4A1X5_9BACT</name>
<keyword evidence="3 5" id="KW-0238">DNA-binding</keyword>
<evidence type="ECO:0000259" key="7">
    <source>
        <dbReference type="PROSITE" id="PS51900"/>
    </source>
</evidence>
<dbReference type="PROSITE" id="PS51900">
    <property type="entry name" value="CB"/>
    <property type="match status" value="1"/>
</dbReference>
<dbReference type="Gene3D" id="1.10.150.130">
    <property type="match status" value="1"/>
</dbReference>
<sequence length="370" mass="43003">MVKTKKTGVYYNLLEDKDKVFYFNYKDINDLDKNSKPKLKWVKIGNYSEGIREANAVTLRNEQLSKMKHGEDITIIATKKKKEIVTFDDLAQTYFKDKKSTPNRMSRYNTHIKGAIGNKDIHKISKESIEKLLKDVEAKGLSNQTLNSIKELISTIYNHHIKKYDLVIINPCIKIERYNIDNNRERYLSLSEIKQLKEIIKDDFLVSLFVDLSLQTGGRFETILHIQKKDINLASETVTLKNLKTKSTYTGHLQKEFLESIKEYLQKLSINDYVVSFKDAHDTKLTQRQIQHRIKPLLDKLFNKGLDTKDAKNRAVIHTFRHTFASHLAINGVPIFTIKELMNHAKIEQTIRYAKLSPENGKNAVQGLYR</sequence>
<dbReference type="PROSITE" id="PS51898">
    <property type="entry name" value="TYR_RECOMBINASE"/>
    <property type="match status" value="1"/>
</dbReference>
<evidence type="ECO:0000259" key="6">
    <source>
        <dbReference type="PROSITE" id="PS51898"/>
    </source>
</evidence>
<dbReference type="Gene3D" id="1.10.443.10">
    <property type="entry name" value="Intergrase catalytic core"/>
    <property type="match status" value="1"/>
</dbReference>
<protein>
    <submittedName>
        <fullName evidence="8">Site-specific integrase</fullName>
    </submittedName>
</protein>
<dbReference type="Proteomes" id="UP000326061">
    <property type="component" value="Chromosome"/>
</dbReference>
<proteinExistence type="inferred from homology"/>
<dbReference type="RefSeq" id="WP_152298476.1">
    <property type="nucleotide sequence ID" value="NZ_CP041166.1"/>
</dbReference>
<keyword evidence="9" id="KW-1185">Reference proteome</keyword>
<dbReference type="GO" id="GO:0015074">
    <property type="term" value="P:DNA integration"/>
    <property type="evidence" value="ECO:0007669"/>
    <property type="project" value="UniProtKB-KW"/>
</dbReference>
<dbReference type="Pfam" id="PF00589">
    <property type="entry name" value="Phage_integrase"/>
    <property type="match status" value="1"/>
</dbReference>
<dbReference type="InterPro" id="IPR050808">
    <property type="entry name" value="Phage_Integrase"/>
</dbReference>
<comment type="similarity">
    <text evidence="1">Belongs to the 'phage' integrase family.</text>
</comment>
<evidence type="ECO:0000256" key="1">
    <source>
        <dbReference type="ARBA" id="ARBA00008857"/>
    </source>
</evidence>
<dbReference type="InterPro" id="IPR044068">
    <property type="entry name" value="CB"/>
</dbReference>
<dbReference type="GO" id="GO:0006310">
    <property type="term" value="P:DNA recombination"/>
    <property type="evidence" value="ECO:0007669"/>
    <property type="project" value="UniProtKB-KW"/>
</dbReference>
<dbReference type="EMBL" id="CP041166">
    <property type="protein sequence ID" value="QFR42404.1"/>
    <property type="molecule type" value="Genomic_DNA"/>
</dbReference>
<feature type="domain" description="Tyr recombinase" evidence="6">
    <location>
        <begin position="183"/>
        <end position="366"/>
    </location>
</feature>
<evidence type="ECO:0000256" key="2">
    <source>
        <dbReference type="ARBA" id="ARBA00022908"/>
    </source>
</evidence>
<accession>A0AAJ4A1X5</accession>
<dbReference type="SUPFAM" id="SSF56349">
    <property type="entry name" value="DNA breaking-rejoining enzymes"/>
    <property type="match status" value="1"/>
</dbReference>
<evidence type="ECO:0000256" key="3">
    <source>
        <dbReference type="ARBA" id="ARBA00023125"/>
    </source>
</evidence>
<evidence type="ECO:0000256" key="5">
    <source>
        <dbReference type="PROSITE-ProRule" id="PRU01248"/>
    </source>
</evidence>